<feature type="compositionally biased region" description="Polar residues" evidence="1">
    <location>
        <begin position="393"/>
        <end position="406"/>
    </location>
</feature>
<dbReference type="GeneID" id="94288360"/>
<feature type="region of interest" description="Disordered" evidence="1">
    <location>
        <begin position="1"/>
        <end position="22"/>
    </location>
</feature>
<feature type="compositionally biased region" description="Low complexity" evidence="1">
    <location>
        <begin position="408"/>
        <end position="425"/>
    </location>
</feature>
<accession>A0A836LCJ2</accession>
<gene>
    <name evidence="2" type="ORF">JKF63_02243</name>
</gene>
<dbReference type="EMBL" id="JAFJZO010000033">
    <property type="protein sequence ID" value="KAG5495188.1"/>
    <property type="molecule type" value="Genomic_DNA"/>
</dbReference>
<dbReference type="OrthoDB" id="267682at2759"/>
<keyword evidence="3" id="KW-1185">Reference proteome</keyword>
<evidence type="ECO:0000313" key="2">
    <source>
        <dbReference type="EMBL" id="KAG5495188.1"/>
    </source>
</evidence>
<comment type="caution">
    <text evidence="2">The sequence shown here is derived from an EMBL/GenBank/DDBJ whole genome shotgun (WGS) entry which is preliminary data.</text>
</comment>
<feature type="compositionally biased region" description="Gly residues" evidence="1">
    <location>
        <begin position="338"/>
        <end position="361"/>
    </location>
</feature>
<proteinExistence type="predicted"/>
<evidence type="ECO:0000256" key="1">
    <source>
        <dbReference type="SAM" id="MobiDB-lite"/>
    </source>
</evidence>
<sequence>MAQLHDSLHTMPDVNNGPDVFSHTTSSIGGGAKPYLTPGYQLFRGPGGACVDANTDSDNADNVQQSLSIVLHAIDGDEGGSRCSRQHNQSPPKRSAGYPDDRDDEDDDTNYLETLLRNIDRHAARLDTKFYRYPPSDVIKQQMASTAPLNEVKTKGRAAASGNGAASAASNSVTVSAGEDGVAEDQLGTGGAVSSASPSSRNLGTKLFLGGLRYEVIQSGRHMVCWIFQVACSVRLSPSSILIHRKTKNGRSNVAPTGCASVFVSNEEDVEALLGVNQRIYCAEEGVYVSPSPEVMKELIASKDIVDVTAGRVRGPIHPIVIERAYSFRHHHSQREGGSSGTRALGGNGGGAAAAGSGGGHPQASTVSLGRTESSASSEHHGSMPPPYDGNMQPPQYGSPPTSLLTPGSVQSHSHTSSSLSSSIGMGSATMAGGLSARENSTALYPYSSVLSCESSTPTQSVLGDAVMLSSSPTARAGSPQRITFHAYLRSDAASHMSSTLPSASGPMTATTPSTPEKCTALFVAALPTETTTDYVSWLFSLMAITLPPSHIHVMDSGSATLPTGTFGGASSTGATKKMPDCCATVSLDDNDISIALNYHHRVLCTPRGAWIGYSAQDIANLRASDASVRDFPALHVGRRMCAPTLAGVGHSGAPALAAAGYPCGGAGGEYGSSGAAPYSPSVFSGMPMLPATAMGAVGNGMPFSMPWGLGMPPSSSHCMHAGMPPPPLQSAMMGSAAPPPAMGTGASLSLPPPPPNFTMPPQGMSGIQQPPFPLTQTVTIGDRVYQLPPGATLQFVPVITSANSARTGGAAKGGWRSGSADQGAIPNVEASLRPNGCSNKIDIPLRFSK</sequence>
<feature type="compositionally biased region" description="Low complexity" evidence="1">
    <location>
        <begin position="158"/>
        <end position="172"/>
    </location>
</feature>
<protein>
    <submittedName>
        <fullName evidence="2">Uncharacterized protein</fullName>
    </submittedName>
</protein>
<feature type="compositionally biased region" description="Polar residues" evidence="1">
    <location>
        <begin position="363"/>
        <end position="377"/>
    </location>
</feature>
<dbReference type="AlphaFoldDB" id="A0A836LCJ2"/>
<name>A0A836LCJ2_9TRYP</name>
<feature type="region of interest" description="Disordered" evidence="1">
    <location>
        <begin position="148"/>
        <end position="172"/>
    </location>
</feature>
<dbReference type="Proteomes" id="UP000674318">
    <property type="component" value="Unassembled WGS sequence"/>
</dbReference>
<dbReference type="RefSeq" id="XP_067754440.1">
    <property type="nucleotide sequence ID" value="XM_067898283.1"/>
</dbReference>
<evidence type="ECO:0000313" key="3">
    <source>
        <dbReference type="Proteomes" id="UP000674318"/>
    </source>
</evidence>
<organism evidence="2 3">
    <name type="scientific">Porcisia hertigi</name>
    <dbReference type="NCBI Taxonomy" id="2761500"/>
    <lineage>
        <taxon>Eukaryota</taxon>
        <taxon>Discoba</taxon>
        <taxon>Euglenozoa</taxon>
        <taxon>Kinetoplastea</taxon>
        <taxon>Metakinetoplastina</taxon>
        <taxon>Trypanosomatida</taxon>
        <taxon>Trypanosomatidae</taxon>
        <taxon>Leishmaniinae</taxon>
        <taxon>Porcisia</taxon>
    </lineage>
</organism>
<reference evidence="2 3" key="1">
    <citation type="submission" date="2021-02" db="EMBL/GenBank/DDBJ databases">
        <title>Porcisia hertigi Genome sequencing and assembly.</title>
        <authorList>
            <person name="Almutairi H."/>
            <person name="Gatherer D."/>
        </authorList>
    </citation>
    <scope>NUCLEOTIDE SEQUENCE [LARGE SCALE GENOMIC DNA]</scope>
    <source>
        <strain evidence="2 3">C119</strain>
    </source>
</reference>
<feature type="region of interest" description="Disordered" evidence="1">
    <location>
        <begin position="328"/>
        <end position="425"/>
    </location>
</feature>
<feature type="region of interest" description="Disordered" evidence="1">
    <location>
        <begin position="77"/>
        <end position="108"/>
    </location>
</feature>
<dbReference type="KEGG" id="phet:94288360"/>